<name>A0AAV3R694_LITER</name>
<dbReference type="PANTHER" id="PTHR47926:SF383">
    <property type="entry name" value="DYW DOMAIN-CONTAINING PROTEIN"/>
    <property type="match status" value="1"/>
</dbReference>
<dbReference type="PROSITE" id="PS51375">
    <property type="entry name" value="PPR"/>
    <property type="match status" value="1"/>
</dbReference>
<keyword evidence="1" id="KW-0677">Repeat</keyword>
<dbReference type="AlphaFoldDB" id="A0AAV3R694"/>
<sequence>MNRKHDLKCLCAHASHIHSFVLRKGIDKDPYIFTSLLSLYIHCDDPLSAELLFRGRKTKGLIAWNAMISGFSHNRMPYEALSLLEQMVSEEIKPDETTIASALSSCSQLSTLRLGKEIHFFALKGGLMGDNYVSCAIIDMYAKCGVIHLSKRFFDQLKEIDTASWTVLISGYGVNGNGKMSVQL</sequence>
<dbReference type="InterPro" id="IPR046960">
    <property type="entry name" value="PPR_At4g14850-like_plant"/>
</dbReference>
<dbReference type="Gene3D" id="1.25.40.10">
    <property type="entry name" value="Tetratricopeptide repeat domain"/>
    <property type="match status" value="2"/>
</dbReference>
<evidence type="ECO:0008006" key="5">
    <source>
        <dbReference type="Google" id="ProtNLM"/>
    </source>
</evidence>
<reference evidence="3 4" key="1">
    <citation type="submission" date="2024-01" db="EMBL/GenBank/DDBJ databases">
        <title>The complete chloroplast genome sequence of Lithospermum erythrorhizon: insights into the phylogenetic relationship among Boraginaceae species and the maternal lineages of purple gromwells.</title>
        <authorList>
            <person name="Okada T."/>
            <person name="Watanabe K."/>
        </authorList>
    </citation>
    <scope>NUCLEOTIDE SEQUENCE [LARGE SCALE GENOMIC DNA]</scope>
</reference>
<dbReference type="InterPro" id="IPR002885">
    <property type="entry name" value="PPR_rpt"/>
</dbReference>
<dbReference type="Pfam" id="PF01535">
    <property type="entry name" value="PPR"/>
    <property type="match status" value="1"/>
</dbReference>
<comment type="caution">
    <text evidence="3">The sequence shown here is derived from an EMBL/GenBank/DDBJ whole genome shotgun (WGS) entry which is preliminary data.</text>
</comment>
<feature type="repeat" description="PPR" evidence="2">
    <location>
        <begin position="60"/>
        <end position="94"/>
    </location>
</feature>
<evidence type="ECO:0000256" key="2">
    <source>
        <dbReference type="PROSITE-ProRule" id="PRU00708"/>
    </source>
</evidence>
<proteinExistence type="predicted"/>
<organism evidence="3 4">
    <name type="scientific">Lithospermum erythrorhizon</name>
    <name type="common">Purple gromwell</name>
    <name type="synonym">Lithospermum officinale var. erythrorhizon</name>
    <dbReference type="NCBI Taxonomy" id="34254"/>
    <lineage>
        <taxon>Eukaryota</taxon>
        <taxon>Viridiplantae</taxon>
        <taxon>Streptophyta</taxon>
        <taxon>Embryophyta</taxon>
        <taxon>Tracheophyta</taxon>
        <taxon>Spermatophyta</taxon>
        <taxon>Magnoliopsida</taxon>
        <taxon>eudicotyledons</taxon>
        <taxon>Gunneridae</taxon>
        <taxon>Pentapetalae</taxon>
        <taxon>asterids</taxon>
        <taxon>lamiids</taxon>
        <taxon>Boraginales</taxon>
        <taxon>Boraginaceae</taxon>
        <taxon>Boraginoideae</taxon>
        <taxon>Lithospermeae</taxon>
        <taxon>Lithospermum</taxon>
    </lineage>
</organism>
<dbReference type="EMBL" id="BAABME010007379">
    <property type="protein sequence ID" value="GAA0170751.1"/>
    <property type="molecule type" value="Genomic_DNA"/>
</dbReference>
<evidence type="ECO:0000313" key="3">
    <source>
        <dbReference type="EMBL" id="GAA0170751.1"/>
    </source>
</evidence>
<evidence type="ECO:0000313" key="4">
    <source>
        <dbReference type="Proteomes" id="UP001454036"/>
    </source>
</evidence>
<dbReference type="Proteomes" id="UP001454036">
    <property type="component" value="Unassembled WGS sequence"/>
</dbReference>
<dbReference type="Pfam" id="PF13041">
    <property type="entry name" value="PPR_2"/>
    <property type="match status" value="1"/>
</dbReference>
<keyword evidence="4" id="KW-1185">Reference proteome</keyword>
<dbReference type="FunFam" id="1.25.40.10:FF:000361">
    <property type="entry name" value="Pentatricopeptide repeat-containing protein chloroplastic"/>
    <property type="match status" value="1"/>
</dbReference>
<gene>
    <name evidence="3" type="ORF">LIER_24945</name>
</gene>
<dbReference type="PANTHER" id="PTHR47926">
    <property type="entry name" value="PENTATRICOPEPTIDE REPEAT-CONTAINING PROTEIN"/>
    <property type="match status" value="1"/>
</dbReference>
<dbReference type="NCBIfam" id="TIGR00756">
    <property type="entry name" value="PPR"/>
    <property type="match status" value="1"/>
</dbReference>
<dbReference type="GO" id="GO:0009451">
    <property type="term" value="P:RNA modification"/>
    <property type="evidence" value="ECO:0007669"/>
    <property type="project" value="InterPro"/>
</dbReference>
<dbReference type="InterPro" id="IPR011990">
    <property type="entry name" value="TPR-like_helical_dom_sf"/>
</dbReference>
<evidence type="ECO:0000256" key="1">
    <source>
        <dbReference type="ARBA" id="ARBA00022737"/>
    </source>
</evidence>
<dbReference type="GO" id="GO:0003723">
    <property type="term" value="F:RNA binding"/>
    <property type="evidence" value="ECO:0007669"/>
    <property type="project" value="InterPro"/>
</dbReference>
<accession>A0AAV3R694</accession>
<protein>
    <recommendedName>
        <fullName evidence="5">Pentatricopeptide repeat-containing protein</fullName>
    </recommendedName>
</protein>